<accession>A0AAW7XDH4</accession>
<evidence type="ECO:0000259" key="5">
    <source>
        <dbReference type="PROSITE" id="PS51790"/>
    </source>
</evidence>
<reference evidence="6" key="1">
    <citation type="submission" date="2023-07" db="EMBL/GenBank/DDBJ databases">
        <title>Genome content predicts the carbon catabolic preferences of heterotrophic bacteria.</title>
        <authorList>
            <person name="Gralka M."/>
        </authorList>
    </citation>
    <scope>NUCLEOTIDE SEQUENCE</scope>
    <source>
        <strain evidence="6">I3M17_2</strain>
    </source>
</reference>
<evidence type="ECO:0000313" key="7">
    <source>
        <dbReference type="Proteomes" id="UP001169760"/>
    </source>
</evidence>
<feature type="non-terminal residue" evidence="6">
    <location>
        <position position="92"/>
    </location>
</feature>
<dbReference type="EC" id="1.8.4.12" evidence="2"/>
<dbReference type="GO" id="GO:0033743">
    <property type="term" value="F:peptide-methionine (R)-S-oxide reductase activity"/>
    <property type="evidence" value="ECO:0007669"/>
    <property type="project" value="UniProtKB-EC"/>
</dbReference>
<dbReference type="Pfam" id="PF01641">
    <property type="entry name" value="SelR"/>
    <property type="match status" value="1"/>
</dbReference>
<dbReference type="InterPro" id="IPR002579">
    <property type="entry name" value="Met_Sox_Rdtase_MsrB_dom"/>
</dbReference>
<evidence type="ECO:0000256" key="2">
    <source>
        <dbReference type="ARBA" id="ARBA00012499"/>
    </source>
</evidence>
<dbReference type="SUPFAM" id="SSF51316">
    <property type="entry name" value="Mss4-like"/>
    <property type="match status" value="1"/>
</dbReference>
<dbReference type="InterPro" id="IPR011057">
    <property type="entry name" value="Mss4-like_sf"/>
</dbReference>
<dbReference type="Gene3D" id="2.170.150.20">
    <property type="entry name" value="Peptide methionine sulfoxide reductase"/>
    <property type="match status" value="1"/>
</dbReference>
<dbReference type="PANTHER" id="PTHR10173:SF52">
    <property type="entry name" value="METHIONINE-R-SULFOXIDE REDUCTASE B1"/>
    <property type="match status" value="1"/>
</dbReference>
<comment type="similarity">
    <text evidence="1">Belongs to the MsrB Met sulfoxide reductase family.</text>
</comment>
<name>A0AAW7XDH4_9GAMM</name>
<evidence type="ECO:0000313" key="6">
    <source>
        <dbReference type="EMBL" id="MDO6425056.1"/>
    </source>
</evidence>
<comment type="catalytic activity">
    <reaction evidence="4">
        <text>L-methionyl-[protein] + [thioredoxin]-disulfide + H2O = L-methionyl-(R)-S-oxide-[protein] + [thioredoxin]-dithiol</text>
        <dbReference type="Rhea" id="RHEA:24164"/>
        <dbReference type="Rhea" id="RHEA-COMP:10698"/>
        <dbReference type="Rhea" id="RHEA-COMP:10700"/>
        <dbReference type="Rhea" id="RHEA-COMP:12313"/>
        <dbReference type="Rhea" id="RHEA-COMP:12314"/>
        <dbReference type="ChEBI" id="CHEBI:15377"/>
        <dbReference type="ChEBI" id="CHEBI:16044"/>
        <dbReference type="ChEBI" id="CHEBI:29950"/>
        <dbReference type="ChEBI" id="CHEBI:45764"/>
        <dbReference type="ChEBI" id="CHEBI:50058"/>
        <dbReference type="EC" id="1.8.4.12"/>
    </reaction>
</comment>
<dbReference type="GO" id="GO:0030091">
    <property type="term" value="P:protein repair"/>
    <property type="evidence" value="ECO:0007669"/>
    <property type="project" value="InterPro"/>
</dbReference>
<feature type="domain" description="MsrB" evidence="5">
    <location>
        <begin position="1"/>
        <end position="92"/>
    </location>
</feature>
<dbReference type="AlphaFoldDB" id="A0AAW7XDH4"/>
<evidence type="ECO:0000256" key="1">
    <source>
        <dbReference type="ARBA" id="ARBA00007174"/>
    </source>
</evidence>
<comment type="caution">
    <text evidence="6">The sequence shown here is derived from an EMBL/GenBank/DDBJ whole genome shotgun (WGS) entry which is preliminary data.</text>
</comment>
<dbReference type="Proteomes" id="UP001169760">
    <property type="component" value="Unassembled WGS sequence"/>
</dbReference>
<organism evidence="6 7">
    <name type="scientific">Saccharophagus degradans</name>
    <dbReference type="NCBI Taxonomy" id="86304"/>
    <lineage>
        <taxon>Bacteria</taxon>
        <taxon>Pseudomonadati</taxon>
        <taxon>Pseudomonadota</taxon>
        <taxon>Gammaproteobacteria</taxon>
        <taxon>Cellvibrionales</taxon>
        <taxon>Cellvibrionaceae</taxon>
        <taxon>Saccharophagus</taxon>
    </lineage>
</organism>
<dbReference type="NCBIfam" id="TIGR00357">
    <property type="entry name" value="peptide-methionine (R)-S-oxide reductase MsrB"/>
    <property type="match status" value="1"/>
</dbReference>
<protein>
    <recommendedName>
        <fullName evidence="2">peptide-methionine (R)-S-oxide reductase</fullName>
        <ecNumber evidence="2">1.8.4.12</ecNumber>
    </recommendedName>
</protein>
<evidence type="ECO:0000256" key="4">
    <source>
        <dbReference type="ARBA" id="ARBA00048488"/>
    </source>
</evidence>
<keyword evidence="3 6" id="KW-0560">Oxidoreductase</keyword>
<dbReference type="PANTHER" id="PTHR10173">
    <property type="entry name" value="METHIONINE SULFOXIDE REDUCTASE"/>
    <property type="match status" value="1"/>
</dbReference>
<proteinExistence type="inferred from homology"/>
<evidence type="ECO:0000256" key="3">
    <source>
        <dbReference type="ARBA" id="ARBA00023002"/>
    </source>
</evidence>
<dbReference type="EMBL" id="JAUOPB010000198">
    <property type="protein sequence ID" value="MDO6425056.1"/>
    <property type="molecule type" value="Genomic_DNA"/>
</dbReference>
<dbReference type="GO" id="GO:0006979">
    <property type="term" value="P:response to oxidative stress"/>
    <property type="evidence" value="ECO:0007669"/>
    <property type="project" value="InterPro"/>
</dbReference>
<dbReference type="InterPro" id="IPR028427">
    <property type="entry name" value="Met_Sox_Rdtase_MsrB"/>
</dbReference>
<dbReference type="GO" id="GO:0005737">
    <property type="term" value="C:cytoplasm"/>
    <property type="evidence" value="ECO:0007669"/>
    <property type="project" value="TreeGrafter"/>
</dbReference>
<gene>
    <name evidence="6" type="primary">msrB</name>
    <name evidence="6" type="ORF">Q4521_21425</name>
</gene>
<dbReference type="PROSITE" id="PS51790">
    <property type="entry name" value="MSRB"/>
    <property type="match status" value="1"/>
</dbReference>
<feature type="non-terminal residue" evidence="6">
    <location>
        <position position="1"/>
    </location>
</feature>
<sequence>IQFNITRLSGTEMPHTGEFCSSHEAGIYNCLCCGSELFDSTIKFESGTGWPSFTQPVKDNAIKYLNDDSRGRSRVEIQCNVCDSHLGHVFPD</sequence>